<dbReference type="Pfam" id="PF13590">
    <property type="entry name" value="DUF4136"/>
    <property type="match status" value="1"/>
</dbReference>
<dbReference type="EMBL" id="CP106679">
    <property type="protein sequence ID" value="UXP31612.1"/>
    <property type="molecule type" value="Genomic_DNA"/>
</dbReference>
<dbReference type="PROSITE" id="PS51257">
    <property type="entry name" value="PROKAR_LIPOPROTEIN"/>
    <property type="match status" value="1"/>
</dbReference>
<protein>
    <submittedName>
        <fullName evidence="3">DUF4136 domain-containing protein</fullName>
    </submittedName>
</protein>
<keyword evidence="4" id="KW-1185">Reference proteome</keyword>
<sequence>MRNIRLVTWMLLITLAAACAPVRVIEFVNEDMDFSDYHSYRLINFQTDNKSYSDEGTAFFTSMESEIHRNMVLKGFEEQRKSPDLIVRYELMSTTTADTPNINYYDPYYYYSPPPRTTYQTEGILLIEFRDRQKKKLVWQASLDLKYSKKMTPDMVLKKTIDRIFETYPYLAGSKERIVREK</sequence>
<dbReference type="InterPro" id="IPR025411">
    <property type="entry name" value="DUF4136"/>
</dbReference>
<dbReference type="RefSeq" id="WP_262309051.1">
    <property type="nucleotide sequence ID" value="NZ_CP106679.1"/>
</dbReference>
<proteinExistence type="predicted"/>
<evidence type="ECO:0000313" key="3">
    <source>
        <dbReference type="EMBL" id="UXP31612.1"/>
    </source>
</evidence>
<evidence type="ECO:0000256" key="1">
    <source>
        <dbReference type="SAM" id="SignalP"/>
    </source>
</evidence>
<reference evidence="3" key="1">
    <citation type="submission" date="2022-09" db="EMBL/GenBank/DDBJ databases">
        <title>Comparative genomics and taxonomic characterization of three novel marine species of genus Reichenbachiella exhibiting antioxidant and polysaccharide degradation activities.</title>
        <authorList>
            <person name="Muhammad N."/>
            <person name="Lee Y.-J."/>
            <person name="Ko J."/>
            <person name="Kim S.-G."/>
        </authorList>
    </citation>
    <scope>NUCLEOTIDE SEQUENCE</scope>
    <source>
        <strain evidence="3">BKB1-1</strain>
    </source>
</reference>
<organism evidence="3 4">
    <name type="scientific">Reichenbachiella agarivorans</name>
    <dbReference type="NCBI Taxonomy" id="2979464"/>
    <lineage>
        <taxon>Bacteria</taxon>
        <taxon>Pseudomonadati</taxon>
        <taxon>Bacteroidota</taxon>
        <taxon>Cytophagia</taxon>
        <taxon>Cytophagales</taxon>
        <taxon>Reichenbachiellaceae</taxon>
        <taxon>Reichenbachiella</taxon>
    </lineage>
</organism>
<gene>
    <name evidence="3" type="ORF">N6H18_14770</name>
</gene>
<evidence type="ECO:0000313" key="4">
    <source>
        <dbReference type="Proteomes" id="UP001065174"/>
    </source>
</evidence>
<dbReference type="Gene3D" id="3.30.160.670">
    <property type="match status" value="1"/>
</dbReference>
<name>A0ABY6CM64_9BACT</name>
<feature type="signal peptide" evidence="1">
    <location>
        <begin position="1"/>
        <end position="20"/>
    </location>
</feature>
<keyword evidence="1" id="KW-0732">Signal</keyword>
<feature type="domain" description="DUF4136" evidence="2">
    <location>
        <begin position="29"/>
        <end position="170"/>
    </location>
</feature>
<feature type="chain" id="PRO_5046880023" evidence="1">
    <location>
        <begin position="21"/>
        <end position="182"/>
    </location>
</feature>
<dbReference type="Proteomes" id="UP001065174">
    <property type="component" value="Chromosome"/>
</dbReference>
<evidence type="ECO:0000259" key="2">
    <source>
        <dbReference type="Pfam" id="PF13590"/>
    </source>
</evidence>
<accession>A0ABY6CM64</accession>